<keyword evidence="4 5" id="KW-0574">Periplasm</keyword>
<evidence type="ECO:0000256" key="5">
    <source>
        <dbReference type="HAMAP-Rule" id="MF_00671"/>
    </source>
</evidence>
<dbReference type="Gene3D" id="2.120.10.30">
    <property type="entry name" value="TolB, C-terminal domain"/>
    <property type="match status" value="1"/>
</dbReference>
<dbReference type="AlphaFoldDB" id="A0A5B2V7K4"/>
<comment type="subunit">
    <text evidence="5">The Tol-Pal system is composed of five core proteins: the inner membrane proteins TolA, TolQ and TolR, the periplasmic protein TolB and the outer membrane protein Pal. They form a network linking the inner and outer membranes and the peptidoglycan layer.</text>
</comment>
<organism evidence="8 9">
    <name type="scientific">Salinarimonas soli</name>
    <dbReference type="NCBI Taxonomy" id="1638099"/>
    <lineage>
        <taxon>Bacteria</taxon>
        <taxon>Pseudomonadati</taxon>
        <taxon>Pseudomonadota</taxon>
        <taxon>Alphaproteobacteria</taxon>
        <taxon>Hyphomicrobiales</taxon>
        <taxon>Salinarimonadaceae</taxon>
        <taxon>Salinarimonas</taxon>
    </lineage>
</organism>
<dbReference type="NCBIfam" id="TIGR02800">
    <property type="entry name" value="propeller_TolB"/>
    <property type="match status" value="1"/>
</dbReference>
<dbReference type="InterPro" id="IPR011659">
    <property type="entry name" value="WD40"/>
</dbReference>
<comment type="function">
    <text evidence="5">Part of the Tol-Pal system, which plays a role in outer membrane invagination during cell division and is important for maintaining outer membrane integrity.</text>
</comment>
<comment type="similarity">
    <text evidence="2 5">Belongs to the TolB family.</text>
</comment>
<dbReference type="GO" id="GO:0051301">
    <property type="term" value="P:cell division"/>
    <property type="evidence" value="ECO:0007669"/>
    <property type="project" value="UniProtKB-UniRule"/>
</dbReference>
<keyword evidence="3 5" id="KW-0732">Signal</keyword>
<dbReference type="SUPFAM" id="SSF69304">
    <property type="entry name" value="Tricorn protease N-terminal domain"/>
    <property type="match status" value="1"/>
</dbReference>
<dbReference type="InterPro" id="IPR007195">
    <property type="entry name" value="TolB_N"/>
</dbReference>
<comment type="subcellular location">
    <subcellularLocation>
        <location evidence="1 5">Periplasm</location>
    </subcellularLocation>
</comment>
<sequence length="459" mass="49611">MPAFRTPLAPIRPAPTGGPMLPPTPTRRSVLTGAGAVMAAGIALPARAELVIDLRRGNVQPLPIAIADFGGEGGLGVQVAGVITNNLRRSGYFLPIDKARFPERQPSFDAPPQFAGWRAAGVQGLVTGRVTRDPSGRLRTEFRLWDVTSGEQITGQQYFTDPNNWRRVGHIISDAVYTKITGIGGFFDTRIVFVDESGPKENRRKRLAIMDQDGANLRYLTPGENLVVTPRYSPASQDITYMSQTSGQQPRVHVLNLDTGARQVVGNFPDMTSSPRFAPNGQRIAMSLQQGGNANIYLMDLGSRTTTRLTTTNAIDTSPSFAPDGTQIVFESDRGGQQQVYVMGADGSNARRISFGEGSYSQPVWSPRGDLIAFTKRGKNGFAIGVMKPDGSGERILTEGFHNEGPTWAPNGQYIVFFRDPGGQAGGKLYMVDVTGRVEQPIPTPSFASDPTWSPLLTG</sequence>
<comment type="caution">
    <text evidence="8">The sequence shown here is derived from an EMBL/GenBank/DDBJ whole genome shotgun (WGS) entry which is preliminary data.</text>
</comment>
<dbReference type="InterPro" id="IPR014167">
    <property type="entry name" value="Tol-Pal_TolB"/>
</dbReference>
<reference evidence="8 9" key="1">
    <citation type="submission" date="2019-09" db="EMBL/GenBank/DDBJ databases">
        <title>Salinarimonas rosea gen. nov., sp. nov., a new member of the a-2 subgroup of the Proteobacteria.</title>
        <authorList>
            <person name="Liu J."/>
        </authorList>
    </citation>
    <scope>NUCLEOTIDE SEQUENCE [LARGE SCALE GENOMIC DNA]</scope>
    <source>
        <strain evidence="8 9">BN140002</strain>
    </source>
</reference>
<dbReference type="HAMAP" id="MF_00671">
    <property type="entry name" value="TolB"/>
    <property type="match status" value="1"/>
</dbReference>
<feature type="region of interest" description="Disordered" evidence="6">
    <location>
        <begin position="1"/>
        <end position="24"/>
    </location>
</feature>
<dbReference type="GO" id="GO:0017038">
    <property type="term" value="P:protein import"/>
    <property type="evidence" value="ECO:0007669"/>
    <property type="project" value="InterPro"/>
</dbReference>
<dbReference type="PANTHER" id="PTHR36842">
    <property type="entry name" value="PROTEIN TOLB HOMOLOG"/>
    <property type="match status" value="1"/>
</dbReference>
<name>A0A5B2V7K4_9HYPH</name>
<dbReference type="Gene3D" id="3.40.50.10070">
    <property type="entry name" value="TolB, N-terminal domain"/>
    <property type="match status" value="1"/>
</dbReference>
<proteinExistence type="inferred from homology"/>
<keyword evidence="5" id="KW-0132">Cell division</keyword>
<evidence type="ECO:0000256" key="6">
    <source>
        <dbReference type="SAM" id="MobiDB-lite"/>
    </source>
</evidence>
<dbReference type="GO" id="GO:0042597">
    <property type="term" value="C:periplasmic space"/>
    <property type="evidence" value="ECO:0007669"/>
    <property type="project" value="UniProtKB-SubCell"/>
</dbReference>
<evidence type="ECO:0000259" key="7">
    <source>
        <dbReference type="Pfam" id="PF04052"/>
    </source>
</evidence>
<protein>
    <recommendedName>
        <fullName evidence="5">Tol-Pal system protein TolB</fullName>
    </recommendedName>
</protein>
<reference evidence="8 9" key="2">
    <citation type="submission" date="2019-09" db="EMBL/GenBank/DDBJ databases">
        <authorList>
            <person name="Jin C."/>
        </authorList>
    </citation>
    <scope>NUCLEOTIDE SEQUENCE [LARGE SCALE GENOMIC DNA]</scope>
    <source>
        <strain evidence="8 9">BN140002</strain>
    </source>
</reference>
<keyword evidence="5" id="KW-0131">Cell cycle</keyword>
<dbReference type="EMBL" id="VUOA01000048">
    <property type="protein sequence ID" value="KAA2234402.1"/>
    <property type="molecule type" value="Genomic_DNA"/>
</dbReference>
<evidence type="ECO:0000256" key="3">
    <source>
        <dbReference type="ARBA" id="ARBA00022729"/>
    </source>
</evidence>
<evidence type="ECO:0000256" key="4">
    <source>
        <dbReference type="ARBA" id="ARBA00022764"/>
    </source>
</evidence>
<gene>
    <name evidence="5 8" type="primary">tolB</name>
    <name evidence="8" type="ORF">F0L46_24145</name>
</gene>
<evidence type="ECO:0000313" key="8">
    <source>
        <dbReference type="EMBL" id="KAA2234402.1"/>
    </source>
</evidence>
<feature type="domain" description="TolB N-terminal" evidence="7">
    <location>
        <begin position="51"/>
        <end position="153"/>
    </location>
</feature>
<dbReference type="PANTHER" id="PTHR36842:SF1">
    <property type="entry name" value="PROTEIN TOLB"/>
    <property type="match status" value="1"/>
</dbReference>
<dbReference type="Proteomes" id="UP000323142">
    <property type="component" value="Unassembled WGS sequence"/>
</dbReference>
<dbReference type="Pfam" id="PF04052">
    <property type="entry name" value="TolB_N"/>
    <property type="match status" value="1"/>
</dbReference>
<dbReference type="OrthoDB" id="9802240at2"/>
<evidence type="ECO:0000256" key="1">
    <source>
        <dbReference type="ARBA" id="ARBA00004418"/>
    </source>
</evidence>
<keyword evidence="9" id="KW-1185">Reference proteome</keyword>
<evidence type="ECO:0000313" key="9">
    <source>
        <dbReference type="Proteomes" id="UP000323142"/>
    </source>
</evidence>
<dbReference type="InterPro" id="IPR006311">
    <property type="entry name" value="TAT_signal"/>
</dbReference>
<dbReference type="Pfam" id="PF07676">
    <property type="entry name" value="PD40"/>
    <property type="match status" value="3"/>
</dbReference>
<dbReference type="SUPFAM" id="SSF52964">
    <property type="entry name" value="TolB, N-terminal domain"/>
    <property type="match status" value="1"/>
</dbReference>
<dbReference type="InterPro" id="IPR011042">
    <property type="entry name" value="6-blade_b-propeller_TolB-like"/>
</dbReference>
<evidence type="ECO:0000256" key="2">
    <source>
        <dbReference type="ARBA" id="ARBA00009820"/>
    </source>
</evidence>
<dbReference type="PROSITE" id="PS51318">
    <property type="entry name" value="TAT"/>
    <property type="match status" value="1"/>
</dbReference>
<accession>A0A5B2V7K4</accession>